<dbReference type="Gene3D" id="2.120.10.30">
    <property type="entry name" value="TolB, C-terminal domain"/>
    <property type="match status" value="2"/>
</dbReference>
<dbReference type="InterPro" id="IPR011042">
    <property type="entry name" value="6-blade_b-propeller_TolB-like"/>
</dbReference>
<dbReference type="PANTHER" id="PTHR35580">
    <property type="entry name" value="CELL SURFACE GLYCOPROTEIN (S-LAYER PROTEIN)-LIKE PROTEIN"/>
    <property type="match status" value="1"/>
</dbReference>
<dbReference type="InterPro" id="IPR026374">
    <property type="entry name" value="Cyano_PEP"/>
</dbReference>
<proteinExistence type="predicted"/>
<evidence type="ECO:0000313" key="1">
    <source>
        <dbReference type="EMBL" id="AOW99678.1"/>
    </source>
</evidence>
<dbReference type="RefSeq" id="WP_070392157.1">
    <property type="nucleotide sequence ID" value="NZ_CP017599.1"/>
</dbReference>
<reference evidence="2" key="1">
    <citation type="submission" date="2016-10" db="EMBL/GenBank/DDBJ databases">
        <title>Comparative genomics uncovers the prolific and rare metabolic potential of the cyanobacterial genus Moorea.</title>
        <authorList>
            <person name="Leao T."/>
            <person name="Castelao G."/>
            <person name="Korobeynikov A."/>
            <person name="Monroe E.A."/>
            <person name="Podell S."/>
            <person name="Glukhov E."/>
            <person name="Allen E."/>
            <person name="Gerwick W.H."/>
            <person name="Gerwick L."/>
        </authorList>
    </citation>
    <scope>NUCLEOTIDE SEQUENCE [LARGE SCALE GENOMIC DNA]</scope>
    <source>
        <strain evidence="2">PAL-8-15-08-1</strain>
    </source>
</reference>
<dbReference type="Pfam" id="PF06739">
    <property type="entry name" value="SBBP"/>
    <property type="match status" value="4"/>
</dbReference>
<dbReference type="OrthoDB" id="9796428at2"/>
<sequence length="697" mass="73490">MKASIFATANILLATLGILGVEVKPATSQSLNFSDQEESEIRNFLSSLSSNNRRISNNNSFLKRLLPLPIVNSRTSGSSQTSDNILSEFITVLKVGTPGPDAFVGDSGTNIIFTRTGNDILLGVDPGAPIPGQGEIDILIGGPDSTSDGSSANAPTRDRFLLGDENNPYYAGGTGFRGKKDYALIGDFDPNQDTIRLHGDSSNYTLKPIGPKKNGTAIYLNNPRPDLIAILPGASGLSVDGDYFEYDNTPPSQQAAFDNAQQLGSASVDIAFNVGTDSVGNVYVTGWTQGDLGQSNAGSQDAYVAKYNSQGQQQWVKQLGTSGEDRSFDISFDSADNVYIAGTTTGNLGGSVVGGDDAYFIKLDSNGNTLLSQQYGTEQFDTAFAIDVDNDGNIYTGGYTTGDLGGVNAGSEEPIPLFDDPYVAKFDSNGNQLWAKQFGTVEFDELYGVAADNNGNVFATGFTTGKLGEEHAGLYDGWLTKFDSNGEQLWIEQFGTSNYDFAWDLALDSSGNVYSTGFTLGSLGGPNAGYYDAFLVKYDTDGNQLWTQQIGTSGSDSAFAIDIDSDGFIYISGITDGDLGGTNAGLNDVFIAKFDSDGNLLMTDQFGTPEDDFALFGIDAQQAAQVYLAGFTDGSLGGANAGSFDAWVASSSLSAGSVPSAPEPTTILGSLATLIFGAGFKKRLGKKFHTTVSKKST</sequence>
<dbReference type="SUPFAM" id="SSF101898">
    <property type="entry name" value="NHL repeat"/>
    <property type="match status" value="1"/>
</dbReference>
<protein>
    <recommendedName>
        <fullName evidence="3">PEP-CTERM protein-sorting domain-containing protein</fullName>
    </recommendedName>
</protein>
<dbReference type="InterPro" id="IPR011049">
    <property type="entry name" value="Serralysin-like_metalloprot_C"/>
</dbReference>
<gene>
    <name evidence="1" type="ORF">BJP34_09605</name>
</gene>
<dbReference type="STRING" id="1458985.BJP34_09605"/>
<accession>A0A1D8TPU2</accession>
<dbReference type="EMBL" id="CP017599">
    <property type="protein sequence ID" value="AOW99678.1"/>
    <property type="molecule type" value="Genomic_DNA"/>
</dbReference>
<dbReference type="InterPro" id="IPR010620">
    <property type="entry name" value="SBBP_repeat"/>
</dbReference>
<organism evidence="1 2">
    <name type="scientific">Moorena producens PAL-8-15-08-1</name>
    <dbReference type="NCBI Taxonomy" id="1458985"/>
    <lineage>
        <taxon>Bacteria</taxon>
        <taxon>Bacillati</taxon>
        <taxon>Cyanobacteriota</taxon>
        <taxon>Cyanophyceae</taxon>
        <taxon>Coleofasciculales</taxon>
        <taxon>Coleofasciculaceae</taxon>
        <taxon>Moorena</taxon>
    </lineage>
</organism>
<dbReference type="NCBIfam" id="TIGR04155">
    <property type="entry name" value="cyano_PEP"/>
    <property type="match status" value="1"/>
</dbReference>
<dbReference type="SUPFAM" id="SSF51120">
    <property type="entry name" value="beta-Roll"/>
    <property type="match status" value="1"/>
</dbReference>
<dbReference type="Proteomes" id="UP000177870">
    <property type="component" value="Chromosome"/>
</dbReference>
<dbReference type="KEGG" id="mpro:BJP34_09605"/>
<dbReference type="PANTHER" id="PTHR35580:SF1">
    <property type="entry name" value="PHYTASE-LIKE DOMAIN-CONTAINING PROTEIN"/>
    <property type="match status" value="1"/>
</dbReference>
<dbReference type="AlphaFoldDB" id="A0A1D8TPU2"/>
<evidence type="ECO:0008006" key="3">
    <source>
        <dbReference type="Google" id="ProtNLM"/>
    </source>
</evidence>
<evidence type="ECO:0000313" key="2">
    <source>
        <dbReference type="Proteomes" id="UP000177870"/>
    </source>
</evidence>
<dbReference type="InterPro" id="IPR052918">
    <property type="entry name" value="Motility_Chemotaxis_Reg"/>
</dbReference>
<name>A0A1D8TPU2_9CYAN</name>